<proteinExistence type="predicted"/>
<dbReference type="AlphaFoldDB" id="A0A433QWR4"/>
<keyword evidence="2" id="KW-1185">Reference proteome</keyword>
<organism evidence="1 2">
    <name type="scientific">Jimgerdemannia flammicorona</name>
    <dbReference type="NCBI Taxonomy" id="994334"/>
    <lineage>
        <taxon>Eukaryota</taxon>
        <taxon>Fungi</taxon>
        <taxon>Fungi incertae sedis</taxon>
        <taxon>Mucoromycota</taxon>
        <taxon>Mucoromycotina</taxon>
        <taxon>Endogonomycetes</taxon>
        <taxon>Endogonales</taxon>
        <taxon>Endogonaceae</taxon>
        <taxon>Jimgerdemannia</taxon>
    </lineage>
</organism>
<dbReference type="Pfam" id="PF23563">
    <property type="entry name" value="TRIP13_N"/>
    <property type="match status" value="1"/>
</dbReference>
<comment type="caution">
    <text evidence="1">The sequence shown here is derived from an EMBL/GenBank/DDBJ whole genome shotgun (WGS) entry which is preliminary data.</text>
</comment>
<protein>
    <submittedName>
        <fullName evidence="1">Uncharacterized protein</fullName>
    </submittedName>
</protein>
<dbReference type="EMBL" id="RBNJ01000707">
    <property type="protein sequence ID" value="RUS34147.1"/>
    <property type="molecule type" value="Genomic_DNA"/>
</dbReference>
<gene>
    <name evidence="1" type="ORF">BC938DRAFT_482237</name>
</gene>
<reference evidence="1 2" key="1">
    <citation type="journal article" date="2018" name="New Phytol.">
        <title>Phylogenomics of Endogonaceae and evolution of mycorrhizas within Mucoromycota.</title>
        <authorList>
            <person name="Chang Y."/>
            <person name="Desiro A."/>
            <person name="Na H."/>
            <person name="Sandor L."/>
            <person name="Lipzen A."/>
            <person name="Clum A."/>
            <person name="Barry K."/>
            <person name="Grigoriev I.V."/>
            <person name="Martin F.M."/>
            <person name="Stajich J.E."/>
            <person name="Smith M.E."/>
            <person name="Bonito G."/>
            <person name="Spatafora J.W."/>
        </authorList>
    </citation>
    <scope>NUCLEOTIDE SEQUENCE [LARGE SCALE GENOMIC DNA]</scope>
    <source>
        <strain evidence="1 2">AD002</strain>
    </source>
</reference>
<name>A0A433QWR4_9FUNG</name>
<evidence type="ECO:0000313" key="2">
    <source>
        <dbReference type="Proteomes" id="UP000274822"/>
    </source>
</evidence>
<dbReference type="Proteomes" id="UP000274822">
    <property type="component" value="Unassembled WGS sequence"/>
</dbReference>
<accession>A0A433QWR4</accession>
<evidence type="ECO:0000313" key="1">
    <source>
        <dbReference type="EMBL" id="RUS34147.1"/>
    </source>
</evidence>
<sequence>MADSNNHNPVLHVLAYVAVECCLLPKSTCRYDVVRRNVEKYLHDTSTEVFLHTEIKDYDHSPFLRENVEFIKICEARGILPLSFIGPVII</sequence>